<dbReference type="Proteomes" id="UP001190700">
    <property type="component" value="Unassembled WGS sequence"/>
</dbReference>
<organism evidence="1 2">
    <name type="scientific">Cymbomonas tetramitiformis</name>
    <dbReference type="NCBI Taxonomy" id="36881"/>
    <lineage>
        <taxon>Eukaryota</taxon>
        <taxon>Viridiplantae</taxon>
        <taxon>Chlorophyta</taxon>
        <taxon>Pyramimonadophyceae</taxon>
        <taxon>Pyramimonadales</taxon>
        <taxon>Pyramimonadaceae</taxon>
        <taxon>Cymbomonas</taxon>
    </lineage>
</organism>
<protein>
    <recommendedName>
        <fullName evidence="3">Prolyl 4-hydroxylase alpha subunit Fe(2+) 2OG dioxygenase domain-containing protein</fullName>
    </recommendedName>
</protein>
<dbReference type="EMBL" id="LGRX02024941">
    <property type="protein sequence ID" value="KAK3253222.1"/>
    <property type="molecule type" value="Genomic_DNA"/>
</dbReference>
<evidence type="ECO:0000313" key="1">
    <source>
        <dbReference type="EMBL" id="KAK3253222.1"/>
    </source>
</evidence>
<evidence type="ECO:0000313" key="2">
    <source>
        <dbReference type="Proteomes" id="UP001190700"/>
    </source>
</evidence>
<proteinExistence type="predicted"/>
<feature type="non-terminal residue" evidence="1">
    <location>
        <position position="216"/>
    </location>
</feature>
<keyword evidence="2" id="KW-1185">Reference proteome</keyword>
<dbReference type="PANTHER" id="PTHR33099">
    <property type="entry name" value="FE2OG DIOXYGENASE DOMAIN-CONTAINING PROTEIN"/>
    <property type="match status" value="1"/>
</dbReference>
<name>A0AAE0F6K7_9CHLO</name>
<dbReference type="AlphaFoldDB" id="A0AAE0F6K7"/>
<accession>A0AAE0F6K7</accession>
<gene>
    <name evidence="1" type="ORF">CYMTET_37511</name>
</gene>
<dbReference type="Gene3D" id="2.60.120.620">
    <property type="entry name" value="q2cbj1_9rhob like domain"/>
    <property type="match status" value="1"/>
</dbReference>
<comment type="caution">
    <text evidence="1">The sequence shown here is derived from an EMBL/GenBank/DDBJ whole genome shotgun (WGS) entry which is preliminary data.</text>
</comment>
<sequence length="216" mass="23976">MVRVDASKMEFGASWDQYVQQIAVKAATELGLDAATLGIRARLYKLVLYEEGGRSALHRGTEKSMGMFGTLVVHLPAQYEGGALKVHHKGQTKLIDLSQSSEECFGYSAFFAECEHELQPVTSGHRLTLLYNLIRTTYGPAPAPTNSSVKDALLEAAEYWERDRISWIPECPQKLFIPLEHKCTEADLSFLGLTGRDRAMADVLRSIGRDGSQLLE</sequence>
<dbReference type="PANTHER" id="PTHR33099:SF7">
    <property type="entry name" value="MYND-TYPE DOMAIN-CONTAINING PROTEIN"/>
    <property type="match status" value="1"/>
</dbReference>
<reference evidence="1 2" key="1">
    <citation type="journal article" date="2015" name="Genome Biol. Evol.">
        <title>Comparative Genomics of a Bacterivorous Green Alga Reveals Evolutionary Causalities and Consequences of Phago-Mixotrophic Mode of Nutrition.</title>
        <authorList>
            <person name="Burns J.A."/>
            <person name="Paasch A."/>
            <person name="Narechania A."/>
            <person name="Kim E."/>
        </authorList>
    </citation>
    <scope>NUCLEOTIDE SEQUENCE [LARGE SCALE GENOMIC DNA]</scope>
    <source>
        <strain evidence="1 2">PLY_AMNH</strain>
    </source>
</reference>
<evidence type="ECO:0008006" key="3">
    <source>
        <dbReference type="Google" id="ProtNLM"/>
    </source>
</evidence>